<evidence type="ECO:0000259" key="20">
    <source>
        <dbReference type="Pfam" id="PF16209"/>
    </source>
</evidence>
<feature type="binding site" evidence="15">
    <location>
        <position position="927"/>
    </location>
    <ligand>
        <name>ATP</name>
        <dbReference type="ChEBI" id="CHEBI:30616"/>
    </ligand>
</feature>
<dbReference type="InterPro" id="IPR032631">
    <property type="entry name" value="P-type_ATPase_N"/>
</dbReference>
<dbReference type="SUPFAM" id="SSF81660">
    <property type="entry name" value="Metal cation-transporting ATPase, ATP-binding domain N"/>
    <property type="match status" value="1"/>
</dbReference>
<feature type="binding site" evidence="15">
    <location>
        <position position="830"/>
    </location>
    <ligand>
        <name>ATP</name>
        <dbReference type="ChEBI" id="CHEBI:30616"/>
    </ligand>
</feature>
<dbReference type="GO" id="GO:0005802">
    <property type="term" value="C:trans-Golgi network"/>
    <property type="evidence" value="ECO:0007669"/>
    <property type="project" value="TreeGrafter"/>
</dbReference>
<feature type="domain" description="P-type ATPase C-terminal" evidence="21">
    <location>
        <begin position="973"/>
        <end position="1225"/>
    </location>
</feature>
<evidence type="ECO:0000256" key="2">
    <source>
        <dbReference type="ARBA" id="ARBA00004308"/>
    </source>
</evidence>
<dbReference type="InterPro" id="IPR059000">
    <property type="entry name" value="ATPase_P-type_domA"/>
</dbReference>
<dbReference type="Pfam" id="PF00122">
    <property type="entry name" value="E1-E2_ATPase"/>
    <property type="match status" value="1"/>
</dbReference>
<feature type="transmembrane region" description="Helical" evidence="17">
    <location>
        <begin position="1087"/>
        <end position="1110"/>
    </location>
</feature>
<evidence type="ECO:0000256" key="6">
    <source>
        <dbReference type="ARBA" id="ARBA00022741"/>
    </source>
</evidence>
<feature type="binding site" evidence="15">
    <location>
        <position position="565"/>
    </location>
    <ligand>
        <name>ATP</name>
        <dbReference type="ChEBI" id="CHEBI:30616"/>
    </ligand>
</feature>
<dbReference type="Pfam" id="PF16209">
    <property type="entry name" value="PhoLip_ATPase_N"/>
    <property type="match status" value="1"/>
</dbReference>
<feature type="binding site" evidence="16">
    <location>
        <position position="947"/>
    </location>
    <ligand>
        <name>Mg(2+)</name>
        <dbReference type="ChEBI" id="CHEBI:18420"/>
    </ligand>
</feature>
<dbReference type="PROSITE" id="PS00154">
    <property type="entry name" value="ATPASE_E1_E2"/>
    <property type="match status" value="1"/>
</dbReference>
<feature type="binding site" evidence="15">
    <location>
        <position position="771"/>
    </location>
    <ligand>
        <name>ATP</name>
        <dbReference type="ChEBI" id="CHEBI:30616"/>
    </ligand>
</feature>
<gene>
    <name evidence="22" type="ORF">RDB_LOCUS52676</name>
</gene>
<dbReference type="SUPFAM" id="SSF56784">
    <property type="entry name" value="HAD-like"/>
    <property type="match status" value="1"/>
</dbReference>
<evidence type="ECO:0000256" key="1">
    <source>
        <dbReference type="ARBA" id="ARBA00004141"/>
    </source>
</evidence>
<dbReference type="SFLD" id="SFLDG00002">
    <property type="entry name" value="C1.7:_P-type_atpase_like"/>
    <property type="match status" value="1"/>
</dbReference>
<feature type="binding site" evidence="15">
    <location>
        <position position="715"/>
    </location>
    <ligand>
        <name>ATP</name>
        <dbReference type="ChEBI" id="CHEBI:30616"/>
    </ligand>
</feature>
<feature type="compositionally biased region" description="Low complexity" evidence="18">
    <location>
        <begin position="110"/>
        <end position="119"/>
    </location>
</feature>
<dbReference type="GO" id="GO:0140326">
    <property type="term" value="F:ATPase-coupled intramembrane lipid transporter activity"/>
    <property type="evidence" value="ECO:0007669"/>
    <property type="project" value="UniProtKB-EC"/>
</dbReference>
<feature type="binding site" evidence="15">
    <location>
        <position position="950"/>
    </location>
    <ligand>
        <name>ATP</name>
        <dbReference type="ChEBI" id="CHEBI:30616"/>
    </ligand>
</feature>
<feature type="transmembrane region" description="Helical" evidence="17">
    <location>
        <begin position="1044"/>
        <end position="1066"/>
    </location>
</feature>
<evidence type="ECO:0000256" key="15">
    <source>
        <dbReference type="PIRSR" id="PIRSR606539-2"/>
    </source>
</evidence>
<feature type="compositionally biased region" description="Polar residues" evidence="18">
    <location>
        <begin position="88"/>
        <end position="98"/>
    </location>
</feature>
<evidence type="ECO:0000256" key="13">
    <source>
        <dbReference type="ARBA" id="ARBA00049128"/>
    </source>
</evidence>
<feature type="binding site" evidence="16">
    <location>
        <position position="565"/>
    </location>
    <ligand>
        <name>Mg(2+)</name>
        <dbReference type="ChEBI" id="CHEBI:18420"/>
    </ligand>
</feature>
<dbReference type="InterPro" id="IPR044492">
    <property type="entry name" value="P_typ_ATPase_HD_dom"/>
</dbReference>
<dbReference type="PANTHER" id="PTHR24092">
    <property type="entry name" value="PROBABLE PHOSPHOLIPID-TRANSPORTING ATPASE"/>
    <property type="match status" value="1"/>
</dbReference>
<evidence type="ECO:0000256" key="16">
    <source>
        <dbReference type="PIRSR" id="PIRSR606539-3"/>
    </source>
</evidence>
<dbReference type="SUPFAM" id="SSF81653">
    <property type="entry name" value="Calcium ATPase, transduction domain A"/>
    <property type="match status" value="1"/>
</dbReference>
<feature type="compositionally biased region" description="Acidic residues" evidence="18">
    <location>
        <begin position="60"/>
        <end position="69"/>
    </location>
</feature>
<feature type="binding site" evidence="15">
    <location>
        <position position="831"/>
    </location>
    <ligand>
        <name>ATP</name>
        <dbReference type="ChEBI" id="CHEBI:30616"/>
    </ligand>
</feature>
<dbReference type="GO" id="GO:0016887">
    <property type="term" value="F:ATP hydrolysis activity"/>
    <property type="evidence" value="ECO:0007669"/>
    <property type="project" value="InterPro"/>
</dbReference>
<dbReference type="GO" id="GO:0005524">
    <property type="term" value="F:ATP binding"/>
    <property type="evidence" value="ECO:0007669"/>
    <property type="project" value="UniProtKB-UniRule"/>
</dbReference>
<dbReference type="CDD" id="cd02073">
    <property type="entry name" value="P-type_ATPase_APLT_Dnf-like"/>
    <property type="match status" value="1"/>
</dbReference>
<dbReference type="InterPro" id="IPR023214">
    <property type="entry name" value="HAD_sf"/>
</dbReference>
<comment type="cofactor">
    <cofactor evidence="16">
        <name>Mg(2+)</name>
        <dbReference type="ChEBI" id="CHEBI:18420"/>
    </cofactor>
</comment>
<dbReference type="Gene3D" id="3.40.50.1000">
    <property type="entry name" value="HAD superfamily/HAD-like"/>
    <property type="match status" value="1"/>
</dbReference>
<feature type="transmembrane region" description="Helical" evidence="17">
    <location>
        <begin position="1004"/>
        <end position="1024"/>
    </location>
</feature>
<dbReference type="FunFam" id="3.40.50.1000:FF:000014">
    <property type="entry name" value="Phospholipid-transporting ATPase"/>
    <property type="match status" value="1"/>
</dbReference>
<dbReference type="InterPro" id="IPR008250">
    <property type="entry name" value="ATPase_P-typ_transduc_dom_A_sf"/>
</dbReference>
<feature type="binding site" evidence="15">
    <location>
        <position position="738"/>
    </location>
    <ligand>
        <name>ATP</name>
        <dbReference type="ChEBI" id="CHEBI:30616"/>
    </ligand>
</feature>
<dbReference type="GO" id="GO:0005886">
    <property type="term" value="C:plasma membrane"/>
    <property type="evidence" value="ECO:0007669"/>
    <property type="project" value="TreeGrafter"/>
</dbReference>
<keyword evidence="11 17" id="KW-0472">Membrane</keyword>
<dbReference type="EMBL" id="CAJMXA010001180">
    <property type="protein sequence ID" value="CAE6454062.1"/>
    <property type="molecule type" value="Genomic_DNA"/>
</dbReference>
<dbReference type="SFLD" id="SFLDS00003">
    <property type="entry name" value="Haloacid_Dehalogenase"/>
    <property type="match status" value="1"/>
</dbReference>
<dbReference type="Pfam" id="PF13246">
    <property type="entry name" value="Cation_ATPase"/>
    <property type="match status" value="1"/>
</dbReference>
<evidence type="ECO:0000256" key="10">
    <source>
        <dbReference type="ARBA" id="ARBA00022989"/>
    </source>
</evidence>
<name>A0A8H3BCV6_9AGAM</name>
<dbReference type="PRINTS" id="PR00119">
    <property type="entry name" value="CATATPASE"/>
</dbReference>
<feature type="binding site" evidence="15">
    <location>
        <position position="564"/>
    </location>
    <ligand>
        <name>ATP</name>
        <dbReference type="ChEBI" id="CHEBI:30616"/>
    </ligand>
</feature>
<comment type="caution">
    <text evidence="22">The sequence shown here is derived from an EMBL/GenBank/DDBJ whole genome shotgun (WGS) entry which is preliminary data.</text>
</comment>
<dbReference type="InterPro" id="IPR018303">
    <property type="entry name" value="ATPase_P-typ_P_site"/>
</dbReference>
<keyword evidence="10 17" id="KW-1133">Transmembrane helix</keyword>
<feature type="binding site" evidence="15">
    <location>
        <position position="563"/>
    </location>
    <ligand>
        <name>ATP</name>
        <dbReference type="ChEBI" id="CHEBI:30616"/>
    </ligand>
</feature>
<feature type="compositionally biased region" description="Polar residues" evidence="18">
    <location>
        <begin position="18"/>
        <end position="30"/>
    </location>
</feature>
<evidence type="ECO:0000259" key="19">
    <source>
        <dbReference type="Pfam" id="PF00122"/>
    </source>
</evidence>
<evidence type="ECO:0000256" key="12">
    <source>
        <dbReference type="ARBA" id="ARBA00034036"/>
    </source>
</evidence>
<sequence>MANRDIPPPSQDDFVSLVSRSNPASRQYQTGSGGAYAPTDTYPPAQNVVSPRTAQPMDPFFDDDEEDDANPFGDGRGNPFADKHAAPGNSSGNTYGMSTPSLGLTANAAPPAGVGASSSTVALGKDGMPPGWAFDDDEPVNQPAASRSAPAPSSAGGLKAAMKKPGGGWKWPWAKEKVWEGERHVWLNDQARNIGEGYPNNYVSTSKYNLATFIPKFFVEQFSKYANLFFLFTAFIQQVPGVSPTNRYTTIAPLSLVLLASAFKEVSEDLKRHQSDAELNSRTCQVLDPNTVSFVTRAWKDIRVGDLIRLESDDFIPADMILISSSEPEGLSYIETSNLDGETNLKIKQASHHTSHLTSAASFARLAGHLRSEQPNNSLYTYEGTLELNGQKIPMSPDQMLLRGAQLRNTPWCYGLVVFTGHETKLMRNATAAPIKRTAVERQVNIQIVFLFIVLLALSLASTIGSSIRQWFFAKNQWYLLGADLTGNRAKGFIEDILTFVILYNNLIPISYVTLFKIFVKYQQAQLINSDLDMYYAKTDTPALCRTSSLVEELGQIEYIFSDKTGTLTRNEMEFRQASIAGVAYSDVVDESKRGEVDENGQVTGGQRTFAELRKLERAEGLTGGMSAGGSGGSGGGKEVFVIREFLSLLAVCHTVIPEMKGEKLVYQASSPDEAALVAGAELLGYKFYQRKPKSVFVEIGGASQQFDILNVCEFNSTRKRMSTVVRGPDGKIKLYCKGADTVILERLSKNQPYTEQTLVHLEDYATEGLRTLCVAMREIPEAEYQQWSVLYDQAAATINGRGDALDKAAEIIEKEMFLLGATAIEDLTGDRQETAINIGMSCRLISESMNLVIINEENAHDTQEFITKRLNAIKNQRKSGELEDLALVIDGKSLTWALEKEISKTFLELAILCKAVVCCRVSPLQKALVVKLVKKNQKSILLAIGDGANDVSMIQAAHVGVGISGVEGLQAARSADVAISQFRYLKKLLLVHGSWSYQRLSKLILYSFYKNIVLYMTQFWYSFFNNFSGQIAYESWTLSFYNVIFTVLPPLVIGIFDQFVSARMLDRYPQLYMLGQQNAFFTPTSFWLWFANAIYHSLVLYGFSIILFWGDLKQAGDGLDSGHWFWGTTLYLAVLLTVLGKAALVSDLWTKYTVAAIPGSFIFTMISLPLYALAAPAIGFSTEYAGIVPRLWSNSVFYLTLLLLPMVCLIRDYVWKYYRRTYNPASYHIAQELQKYNIPDYRPRQEQFQKAIKKVRAVQRMRKNRGFAFSQTEDGGKQDQARLIRAYDTSQSHARPSGL</sequence>
<accession>A0A8H3BCV6</accession>
<dbReference type="InterPro" id="IPR032630">
    <property type="entry name" value="P_typ_ATPase_c"/>
</dbReference>
<feature type="binding site" evidence="15">
    <location>
        <position position="674"/>
    </location>
    <ligand>
        <name>ATP</name>
        <dbReference type="ChEBI" id="CHEBI:30616"/>
    </ligand>
</feature>
<dbReference type="Gene3D" id="3.40.1110.10">
    <property type="entry name" value="Calcium-transporting ATPase, cytoplasmic domain N"/>
    <property type="match status" value="1"/>
</dbReference>
<dbReference type="FunFam" id="3.40.50.1000:FF:000001">
    <property type="entry name" value="Phospholipid-transporting ATPase IC"/>
    <property type="match status" value="1"/>
</dbReference>
<feature type="binding site" evidence="15">
    <location>
        <position position="921"/>
    </location>
    <ligand>
        <name>ATP</name>
        <dbReference type="ChEBI" id="CHEBI:30616"/>
    </ligand>
</feature>
<feature type="transmembrane region" description="Helical" evidence="17">
    <location>
        <begin position="1192"/>
        <end position="1211"/>
    </location>
</feature>
<comment type="similarity">
    <text evidence="3 17">Belongs to the cation transport ATPase (P-type) (TC 3.A.3) family. Type IV subfamily.</text>
</comment>
<evidence type="ECO:0000313" key="22">
    <source>
        <dbReference type="EMBL" id="CAE6454062.1"/>
    </source>
</evidence>
<evidence type="ECO:0000256" key="14">
    <source>
        <dbReference type="PIRSR" id="PIRSR606539-1"/>
    </source>
</evidence>
<evidence type="ECO:0000256" key="18">
    <source>
        <dbReference type="SAM" id="MobiDB-lite"/>
    </source>
</evidence>
<evidence type="ECO:0000256" key="3">
    <source>
        <dbReference type="ARBA" id="ARBA00008109"/>
    </source>
</evidence>
<dbReference type="InterPro" id="IPR023298">
    <property type="entry name" value="ATPase_P-typ_TM_dom_sf"/>
</dbReference>
<feature type="domain" description="P-type ATPase A" evidence="19">
    <location>
        <begin position="279"/>
        <end position="352"/>
    </location>
</feature>
<dbReference type="EC" id="7.6.2.1" evidence="17"/>
<feature type="binding site" evidence="16">
    <location>
        <position position="563"/>
    </location>
    <ligand>
        <name>Mg(2+)</name>
        <dbReference type="ChEBI" id="CHEBI:18420"/>
    </ligand>
</feature>
<reference evidence="22" key="1">
    <citation type="submission" date="2021-01" db="EMBL/GenBank/DDBJ databases">
        <authorList>
            <person name="Kaushik A."/>
        </authorList>
    </citation>
    <scope>NUCLEOTIDE SEQUENCE</scope>
    <source>
        <strain evidence="22">AG6-10EEA</strain>
    </source>
</reference>
<feature type="transmembrane region" description="Helical" evidence="17">
    <location>
        <begin position="444"/>
        <end position="465"/>
    </location>
</feature>
<dbReference type="SFLD" id="SFLDF00027">
    <property type="entry name" value="p-type_atpase"/>
    <property type="match status" value="1"/>
</dbReference>
<evidence type="ECO:0000256" key="17">
    <source>
        <dbReference type="RuleBase" id="RU362033"/>
    </source>
</evidence>
<proteinExistence type="inferred from homology"/>
<dbReference type="GO" id="GO:0006892">
    <property type="term" value="P:post-Golgi vesicle-mediated transport"/>
    <property type="evidence" value="ECO:0007669"/>
    <property type="project" value="TreeGrafter"/>
</dbReference>
<dbReference type="GO" id="GO:0032456">
    <property type="term" value="P:endocytic recycling"/>
    <property type="evidence" value="ECO:0007669"/>
    <property type="project" value="TreeGrafter"/>
</dbReference>
<feature type="binding site" evidence="15">
    <location>
        <position position="951"/>
    </location>
    <ligand>
        <name>ATP</name>
        <dbReference type="ChEBI" id="CHEBI:30616"/>
    </ligand>
</feature>
<evidence type="ECO:0000256" key="11">
    <source>
        <dbReference type="ARBA" id="ARBA00023136"/>
    </source>
</evidence>
<feature type="compositionally biased region" description="Low complexity" evidence="18">
    <location>
        <begin position="143"/>
        <end position="155"/>
    </location>
</feature>
<dbReference type="InterPro" id="IPR001757">
    <property type="entry name" value="P_typ_ATPase"/>
</dbReference>
<comment type="catalytic activity">
    <reaction evidence="12 17">
        <text>ATP + H2O + phospholipidSide 1 = ADP + phosphate + phospholipidSide 2.</text>
        <dbReference type="EC" id="7.6.2.1"/>
    </reaction>
</comment>
<feature type="binding site" evidence="15">
    <location>
        <position position="829"/>
    </location>
    <ligand>
        <name>ATP</name>
        <dbReference type="ChEBI" id="CHEBI:30616"/>
    </ligand>
</feature>
<dbReference type="PANTHER" id="PTHR24092:SF150">
    <property type="entry name" value="PHOSPHOLIPID-TRANSPORTING ATPASE"/>
    <property type="match status" value="1"/>
</dbReference>
<evidence type="ECO:0000256" key="7">
    <source>
        <dbReference type="ARBA" id="ARBA00022840"/>
    </source>
</evidence>
<feature type="active site" description="4-aspartylphosphate intermediate" evidence="14">
    <location>
        <position position="563"/>
    </location>
</feature>
<dbReference type="NCBIfam" id="TIGR01652">
    <property type="entry name" value="ATPase-Plipid"/>
    <property type="match status" value="2"/>
</dbReference>
<feature type="region of interest" description="Disordered" evidence="18">
    <location>
        <begin position="110"/>
        <end position="167"/>
    </location>
</feature>
<dbReference type="GO" id="GO:0000287">
    <property type="term" value="F:magnesium ion binding"/>
    <property type="evidence" value="ECO:0007669"/>
    <property type="project" value="UniProtKB-UniRule"/>
</dbReference>
<dbReference type="InterPro" id="IPR023299">
    <property type="entry name" value="ATPase_P-typ_cyto_dom_N"/>
</dbReference>
<feature type="binding site" evidence="16">
    <location>
        <position position="951"/>
    </location>
    <ligand>
        <name>Mg(2+)</name>
        <dbReference type="ChEBI" id="CHEBI:18420"/>
    </ligand>
</feature>
<keyword evidence="5 16" id="KW-0479">Metal-binding</keyword>
<dbReference type="Pfam" id="PF16212">
    <property type="entry name" value="PhoLip_ATPase_C"/>
    <property type="match status" value="1"/>
</dbReference>
<dbReference type="FunFam" id="3.40.1110.10:FF:000064">
    <property type="entry name" value="Phospholipid-transporting ATPase"/>
    <property type="match status" value="1"/>
</dbReference>
<organism evidence="22 23">
    <name type="scientific">Rhizoctonia solani</name>
    <dbReference type="NCBI Taxonomy" id="456999"/>
    <lineage>
        <taxon>Eukaryota</taxon>
        <taxon>Fungi</taxon>
        <taxon>Dikarya</taxon>
        <taxon>Basidiomycota</taxon>
        <taxon>Agaricomycotina</taxon>
        <taxon>Agaricomycetes</taxon>
        <taxon>Cantharellales</taxon>
        <taxon>Ceratobasidiaceae</taxon>
        <taxon>Rhizoctonia</taxon>
    </lineage>
</organism>
<keyword evidence="8 16" id="KW-0460">Magnesium</keyword>
<dbReference type="FunFam" id="2.70.150.10:FF:000026">
    <property type="entry name" value="Phospholipid-transporting ATPase"/>
    <property type="match status" value="1"/>
</dbReference>
<dbReference type="InterPro" id="IPR036412">
    <property type="entry name" value="HAD-like_sf"/>
</dbReference>
<feature type="transmembrane region" description="Helical" evidence="17">
    <location>
        <begin position="1125"/>
        <end position="1145"/>
    </location>
</feature>
<feature type="compositionally biased region" description="Pro residues" evidence="18">
    <location>
        <begin position="1"/>
        <end position="10"/>
    </location>
</feature>
<comment type="catalytic activity">
    <reaction evidence="13">
        <text>a 1,2-diacyl-sn-glycero-3-phosphoethanolamine(out) + ATP + H2O = a 1,2-diacyl-sn-glycero-3-phosphoethanolamine(in) + ADP + phosphate + H(+)</text>
        <dbReference type="Rhea" id="RHEA:66132"/>
        <dbReference type="ChEBI" id="CHEBI:15377"/>
        <dbReference type="ChEBI" id="CHEBI:15378"/>
        <dbReference type="ChEBI" id="CHEBI:30616"/>
        <dbReference type="ChEBI" id="CHEBI:43474"/>
        <dbReference type="ChEBI" id="CHEBI:64612"/>
        <dbReference type="ChEBI" id="CHEBI:456216"/>
    </reaction>
    <physiologicalReaction direction="left-to-right" evidence="13">
        <dbReference type="Rhea" id="RHEA:66133"/>
    </physiologicalReaction>
</comment>
<evidence type="ECO:0000256" key="9">
    <source>
        <dbReference type="ARBA" id="ARBA00022967"/>
    </source>
</evidence>
<evidence type="ECO:0000256" key="5">
    <source>
        <dbReference type="ARBA" id="ARBA00022723"/>
    </source>
</evidence>
<dbReference type="SUPFAM" id="SSF81665">
    <property type="entry name" value="Calcium ATPase, transmembrane domain M"/>
    <property type="match status" value="1"/>
</dbReference>
<keyword evidence="7 15" id="KW-0067">ATP-binding</keyword>
<keyword evidence="9 17" id="KW-1278">Translocase</keyword>
<dbReference type="Proteomes" id="UP000663853">
    <property type="component" value="Unassembled WGS sequence"/>
</dbReference>
<evidence type="ECO:0000259" key="21">
    <source>
        <dbReference type="Pfam" id="PF16212"/>
    </source>
</evidence>
<dbReference type="Gene3D" id="2.70.150.10">
    <property type="entry name" value="Calcium-transporting ATPase, cytoplasmic transduction domain A"/>
    <property type="match status" value="1"/>
</dbReference>
<dbReference type="InterPro" id="IPR006539">
    <property type="entry name" value="P-type_ATPase_IV"/>
</dbReference>
<protein>
    <recommendedName>
        <fullName evidence="17">Phospholipid-transporting ATPase</fullName>
        <ecNumber evidence="17">7.6.2.1</ecNumber>
    </recommendedName>
</protein>
<dbReference type="NCBIfam" id="TIGR01494">
    <property type="entry name" value="ATPase_P-type"/>
    <property type="match status" value="1"/>
</dbReference>
<feature type="domain" description="P-type ATPase N-terminal" evidence="20">
    <location>
        <begin position="185"/>
        <end position="251"/>
    </location>
</feature>
<feature type="transmembrane region" description="Helical" evidence="17">
    <location>
        <begin position="1157"/>
        <end position="1180"/>
    </location>
</feature>
<feature type="region of interest" description="Disordered" evidence="18">
    <location>
        <begin position="1"/>
        <end position="98"/>
    </location>
</feature>
<evidence type="ECO:0000313" key="23">
    <source>
        <dbReference type="Proteomes" id="UP000663853"/>
    </source>
</evidence>
<keyword evidence="6 15" id="KW-0547">Nucleotide-binding</keyword>
<evidence type="ECO:0000256" key="8">
    <source>
        <dbReference type="ARBA" id="ARBA00022842"/>
    </source>
</evidence>
<comment type="subcellular location">
    <subcellularLocation>
        <location evidence="2">Endomembrane system</location>
    </subcellularLocation>
    <subcellularLocation>
        <location evidence="1 17">Membrane</location>
        <topology evidence="1 17">Multi-pass membrane protein</topology>
    </subcellularLocation>
</comment>
<keyword evidence="4 17" id="KW-0812">Transmembrane</keyword>
<dbReference type="GO" id="GO:0045332">
    <property type="term" value="P:phospholipid translocation"/>
    <property type="evidence" value="ECO:0007669"/>
    <property type="project" value="TreeGrafter"/>
</dbReference>
<evidence type="ECO:0000256" key="4">
    <source>
        <dbReference type="ARBA" id="ARBA00022692"/>
    </source>
</evidence>